<gene>
    <name evidence="1" type="ORF">KL86PLE_100742</name>
</gene>
<proteinExistence type="predicted"/>
<reference evidence="1" key="1">
    <citation type="submission" date="2016-08" db="EMBL/GenBank/DDBJ databases">
        <authorList>
            <person name="Seilhamer J.J."/>
        </authorList>
    </citation>
    <scope>NUCLEOTIDE SEQUENCE</scope>
    <source>
        <strain evidence="1">86</strain>
    </source>
</reference>
<dbReference type="EMBL" id="FMJD01000002">
    <property type="protein sequence ID" value="SCM72872.1"/>
    <property type="molecule type" value="Genomic_DNA"/>
</dbReference>
<name>A0A212L5L4_9HYPH</name>
<dbReference type="AlphaFoldDB" id="A0A212L5L4"/>
<protein>
    <submittedName>
        <fullName evidence="1">Uncharacterized protein</fullName>
    </submittedName>
</protein>
<sequence>MRGPFRLPAGDGWQAGSRLRILAWSQEVDRRLRSDFLMPRSNFGGGNTSHLKTFKSLGLRYKRFTCQSLSSRPFTLHRGLSEQGGHGLGHRRFVALGAEGREAS</sequence>
<accession>A0A212L5L4</accession>
<organism evidence="1">
    <name type="scientific">uncultured Pleomorphomonas sp</name>
    <dbReference type="NCBI Taxonomy" id="442121"/>
    <lineage>
        <taxon>Bacteria</taxon>
        <taxon>Pseudomonadati</taxon>
        <taxon>Pseudomonadota</taxon>
        <taxon>Alphaproteobacteria</taxon>
        <taxon>Hyphomicrobiales</taxon>
        <taxon>Pleomorphomonadaceae</taxon>
        <taxon>Pleomorphomonas</taxon>
        <taxon>environmental samples</taxon>
    </lineage>
</organism>
<evidence type="ECO:0000313" key="1">
    <source>
        <dbReference type="EMBL" id="SCM72872.1"/>
    </source>
</evidence>